<keyword evidence="2" id="KW-1185">Reference proteome</keyword>
<evidence type="ECO:0000313" key="2">
    <source>
        <dbReference type="Proteomes" id="UP001381003"/>
    </source>
</evidence>
<evidence type="ECO:0000313" key="1">
    <source>
        <dbReference type="EMBL" id="WWF04913.1"/>
    </source>
</evidence>
<proteinExistence type="predicted"/>
<gene>
    <name evidence="1" type="ORF">N5P18_14770</name>
</gene>
<name>A0ABZ2FEJ5_9MICO</name>
<evidence type="ECO:0008006" key="3">
    <source>
        <dbReference type="Google" id="ProtNLM"/>
    </source>
</evidence>
<reference evidence="1 2" key="1">
    <citation type="submission" date="2022-09" db="EMBL/GenBank/DDBJ databases">
        <title>Complete genome sequence of Janibacter terrae strain COS04-44, PCL-degrading bacteria isolated from oil spilled coast.</title>
        <authorList>
            <person name="Park H."/>
            <person name="Kim J.Y."/>
            <person name="An S.H."/>
            <person name="Lee C.M."/>
            <person name="Weon H.-Y."/>
        </authorList>
    </citation>
    <scope>NUCLEOTIDE SEQUENCE [LARGE SCALE GENOMIC DNA]</scope>
    <source>
        <strain evidence="1 2">COS04-44</strain>
    </source>
</reference>
<protein>
    <recommendedName>
        <fullName evidence="3">Transposase DDE domain-containing protein</fullName>
    </recommendedName>
</protein>
<dbReference type="EMBL" id="CP104874">
    <property type="protein sequence ID" value="WWF04913.1"/>
    <property type="molecule type" value="Genomic_DNA"/>
</dbReference>
<dbReference type="RefSeq" id="WP_338538090.1">
    <property type="nucleotide sequence ID" value="NZ_CP104874.1"/>
</dbReference>
<organism evidence="1 2">
    <name type="scientific">Janibacter terrae</name>
    <dbReference type="NCBI Taxonomy" id="103817"/>
    <lineage>
        <taxon>Bacteria</taxon>
        <taxon>Bacillati</taxon>
        <taxon>Actinomycetota</taxon>
        <taxon>Actinomycetes</taxon>
        <taxon>Micrococcales</taxon>
        <taxon>Intrasporangiaceae</taxon>
        <taxon>Janibacter</taxon>
    </lineage>
</organism>
<accession>A0ABZ2FEJ5</accession>
<sequence length="139" mass="15697">MSDETDRITLRAKCCKQQKISIPDSVLGKHHQKHVWGTRAWFKSFARRTTVERCYADMKKDTTGILSIGWTHQVGLVKLTFLVAISVMAYNLKTLLRHASTYGCPETSYIASIHIIDIDMDDPDPGIDLSTIPEHLQPA</sequence>
<dbReference type="Proteomes" id="UP001381003">
    <property type="component" value="Chromosome"/>
</dbReference>